<dbReference type="InterPro" id="IPR020807">
    <property type="entry name" value="PKS_DH"/>
</dbReference>
<dbReference type="GO" id="GO:0006633">
    <property type="term" value="P:fatty acid biosynthetic process"/>
    <property type="evidence" value="ECO:0007669"/>
    <property type="project" value="TreeGrafter"/>
</dbReference>
<evidence type="ECO:0000259" key="8">
    <source>
        <dbReference type="PROSITE" id="PS52019"/>
    </source>
</evidence>
<dbReference type="InterPro" id="IPR057326">
    <property type="entry name" value="KR_dom"/>
</dbReference>
<gene>
    <name evidence="9" type="ORF">G5C65_16550</name>
</gene>
<dbReference type="AlphaFoldDB" id="A0A6G4WXV2"/>
<sequence length="1075" mass="113013">PTTLQLTVDTPDADGNRPLAIHSQPHGTSAWTRHATGQLAPAPPSAPEPDLTAWPPPGAEPLEADRLYQDFQDSGFGYGPAFQGLTRAWFHQGSVYAEIQLPAEQQPGAADYHLHPALLDAALHGIALAPAREVETGQLPFAWSGVSLHATGADALRVRLSPGGSGESVTIDVADPAGQPVAHIAELLLRKLSPEGLKPAGAGAAHESLFRLDWAAPQPSAPRGPALARAVLLGEDGLKIAEPLFDAGVHLESYADLETLDSIAEAGTLVPPVVLVSCAPEPVAEAESVRGAVQRTLETARAWAERQEFEDTRLVFVTRGAVATGPEADVADLAHAAVWGLVRAAQAENPDRFVLADLDEDEESLRALPAALMTGEPQLALREGAPYVPRLAGMAAAEPREEPADAADPEGTALITGATGSLGALLARHLVTERGVRHLLLTSRRGAAAEGAAELRDELSALGARVTVAACDAADRDALEELIAGLPEAHPLTAVYHTAGVLDDGTLASLTPQKVERVLRPKVDAAFNLHELTRDRELSAFVLYSSAAGVLGGAGQGNYAAANAFLDALAQHRRALGLPGTSLAWGLWAQEGGLAGGAAGGAVSQDEPSRGGVAPLGAAQGMELFDLAVASETAAPIPMRIDREALRKQAASGAVPPLLRELVPAAARRGGTRRAASSGDSGSLRGRLAGLDEAQRREALAEMVGTHVAAVLGHTDASAITADRDFVDYGFDSLTAVELRNRLNKATGLRFQATLVFDHSTVADLAAFLDTALAEASDGTGAAPSGAGDEAAGDDGGSYSLLKQYTEAFETGKWKEIFDLLRAIAALRPRFRTTEELDRLPKPVRLSKGEAHHPVFCFSSCLAVAGIHQYARYASALRGRRNVSALPLTGFGRGDMLPEDIDAVMASQAAAVAEAADGVPPVLLGSSAGGWIAHGTAVWLDRLGLPPAGIVLVDTYVPQSSILNQFGLSLMDGMTEREGVFVTMDDDRLSAMGWYITMFGDWAPKEEVPTPTLLVRATEPLTPTTQSLQDLPDWRSFWDLPHETVDVPGNHFSIMEDYAVQTAEAIEEWIEGLPR</sequence>
<dbReference type="InterPro" id="IPR055123">
    <property type="entry name" value="SpnB-like_Rossmann"/>
</dbReference>
<feature type="region of interest" description="N-terminal hotdog fold" evidence="5">
    <location>
        <begin position="1"/>
        <end position="46"/>
    </location>
</feature>
<protein>
    <submittedName>
        <fullName evidence="9">SDR family NAD(P)-dependent oxidoreductase</fullName>
    </submittedName>
</protein>
<dbReference type="CDD" id="cd08956">
    <property type="entry name" value="KR_3_FAS_SDR_x"/>
    <property type="match status" value="1"/>
</dbReference>
<name>A0A6G4WXV2_9ACTN</name>
<dbReference type="GO" id="GO:0004312">
    <property type="term" value="F:fatty acid synthase activity"/>
    <property type="evidence" value="ECO:0007669"/>
    <property type="project" value="TreeGrafter"/>
</dbReference>
<dbReference type="InterPro" id="IPR049900">
    <property type="entry name" value="PKS_mFAS_DH"/>
</dbReference>
<keyword evidence="4" id="KW-0511">Multifunctional enzyme</keyword>
<keyword evidence="2" id="KW-0597">Phosphoprotein</keyword>
<dbReference type="InterPro" id="IPR049551">
    <property type="entry name" value="PKS_DH_C"/>
</dbReference>
<feature type="non-terminal residue" evidence="9">
    <location>
        <position position="1"/>
    </location>
</feature>
<feature type="region of interest" description="C-terminal hotdog fold" evidence="5">
    <location>
        <begin position="59"/>
        <end position="198"/>
    </location>
</feature>
<dbReference type="PROSITE" id="PS52019">
    <property type="entry name" value="PKS_MFAS_DH"/>
    <property type="match status" value="1"/>
</dbReference>
<keyword evidence="1" id="KW-0596">Phosphopantetheine</keyword>
<evidence type="ECO:0000256" key="6">
    <source>
        <dbReference type="SAM" id="MobiDB-lite"/>
    </source>
</evidence>
<dbReference type="PANTHER" id="PTHR43775:SF51">
    <property type="entry name" value="INACTIVE PHENOLPHTHIOCEROL SYNTHESIS POLYKETIDE SYNTHASE TYPE I PKS1-RELATED"/>
    <property type="match status" value="1"/>
</dbReference>
<proteinExistence type="predicted"/>
<dbReference type="PROSITE" id="PS50075">
    <property type="entry name" value="CARRIER"/>
    <property type="match status" value="1"/>
</dbReference>
<dbReference type="PANTHER" id="PTHR43775">
    <property type="entry name" value="FATTY ACID SYNTHASE"/>
    <property type="match status" value="1"/>
</dbReference>
<evidence type="ECO:0000313" key="9">
    <source>
        <dbReference type="EMBL" id="NGO69938.1"/>
    </source>
</evidence>
<feature type="region of interest" description="Disordered" evidence="6">
    <location>
        <begin position="1"/>
        <end position="60"/>
    </location>
</feature>
<evidence type="ECO:0000256" key="3">
    <source>
        <dbReference type="ARBA" id="ARBA00022679"/>
    </source>
</evidence>
<dbReference type="GO" id="GO:0017000">
    <property type="term" value="P:antibiotic biosynthetic process"/>
    <property type="evidence" value="ECO:0007669"/>
    <property type="project" value="UniProtKB-ARBA"/>
</dbReference>
<dbReference type="Gene3D" id="1.10.1200.10">
    <property type="entry name" value="ACP-like"/>
    <property type="match status" value="1"/>
</dbReference>
<dbReference type="InterPro" id="IPR009081">
    <property type="entry name" value="PP-bd_ACP"/>
</dbReference>
<dbReference type="Gene3D" id="3.40.50.1820">
    <property type="entry name" value="alpha/beta hydrolase"/>
    <property type="match status" value="1"/>
</dbReference>
<evidence type="ECO:0000256" key="1">
    <source>
        <dbReference type="ARBA" id="ARBA00022450"/>
    </source>
</evidence>
<dbReference type="InterPro" id="IPR006162">
    <property type="entry name" value="Ppantetheine_attach_site"/>
</dbReference>
<dbReference type="InterPro" id="IPR020802">
    <property type="entry name" value="TesA-like"/>
</dbReference>
<accession>A0A6G4WXV2</accession>
<dbReference type="InterPro" id="IPR042104">
    <property type="entry name" value="PKS_dehydratase_sf"/>
</dbReference>
<evidence type="ECO:0000256" key="4">
    <source>
        <dbReference type="ARBA" id="ARBA00023268"/>
    </source>
</evidence>
<dbReference type="GO" id="GO:0031177">
    <property type="term" value="F:phosphopantetheine binding"/>
    <property type="evidence" value="ECO:0007669"/>
    <property type="project" value="InterPro"/>
</dbReference>
<feature type="domain" description="Carrier" evidence="7">
    <location>
        <begin position="698"/>
        <end position="773"/>
    </location>
</feature>
<dbReference type="InterPro" id="IPR001031">
    <property type="entry name" value="Thioesterase"/>
</dbReference>
<dbReference type="Pfam" id="PF14765">
    <property type="entry name" value="PS-DH"/>
    <property type="match status" value="1"/>
</dbReference>
<keyword evidence="10" id="KW-1185">Reference proteome</keyword>
<dbReference type="SMART" id="SM00823">
    <property type="entry name" value="PKS_PP"/>
    <property type="match status" value="1"/>
</dbReference>
<dbReference type="Gene3D" id="3.40.50.720">
    <property type="entry name" value="NAD(P)-binding Rossmann-like Domain"/>
    <property type="match status" value="1"/>
</dbReference>
<dbReference type="PROSITE" id="PS00012">
    <property type="entry name" value="PHOSPHOPANTETHEINE"/>
    <property type="match status" value="1"/>
</dbReference>
<dbReference type="Gene3D" id="3.10.129.110">
    <property type="entry name" value="Polyketide synthase dehydratase"/>
    <property type="match status" value="1"/>
</dbReference>
<comment type="caution">
    <text evidence="9">The sequence shown here is derived from an EMBL/GenBank/DDBJ whole genome shotgun (WGS) entry which is preliminary data.</text>
</comment>
<dbReference type="Proteomes" id="UP000477722">
    <property type="component" value="Unassembled WGS sequence"/>
</dbReference>
<dbReference type="SUPFAM" id="SSF51735">
    <property type="entry name" value="NAD(P)-binding Rossmann-fold domains"/>
    <property type="match status" value="2"/>
</dbReference>
<dbReference type="SMART" id="SM00826">
    <property type="entry name" value="PKS_DH"/>
    <property type="match status" value="1"/>
</dbReference>
<dbReference type="Pfam" id="PF08659">
    <property type="entry name" value="KR"/>
    <property type="match status" value="1"/>
</dbReference>
<dbReference type="SMART" id="SM01294">
    <property type="entry name" value="PKS_PP_betabranch"/>
    <property type="match status" value="1"/>
</dbReference>
<feature type="domain" description="PKS/mFAS DH" evidence="8">
    <location>
        <begin position="1"/>
        <end position="198"/>
    </location>
</feature>
<evidence type="ECO:0000259" key="7">
    <source>
        <dbReference type="PROSITE" id="PS50075"/>
    </source>
</evidence>
<dbReference type="InterPro" id="IPR036736">
    <property type="entry name" value="ACP-like_sf"/>
</dbReference>
<organism evidence="9 10">
    <name type="scientific">Streptomyces boncukensis</name>
    <dbReference type="NCBI Taxonomy" id="2711219"/>
    <lineage>
        <taxon>Bacteria</taxon>
        <taxon>Bacillati</taxon>
        <taxon>Actinomycetota</taxon>
        <taxon>Actinomycetes</taxon>
        <taxon>Kitasatosporales</taxon>
        <taxon>Streptomycetaceae</taxon>
        <taxon>Streptomyces</taxon>
    </lineage>
</organism>
<dbReference type="Pfam" id="PF22953">
    <property type="entry name" value="SpnB_Rossmann"/>
    <property type="match status" value="1"/>
</dbReference>
<dbReference type="InterPro" id="IPR036291">
    <property type="entry name" value="NAD(P)-bd_dom_sf"/>
</dbReference>
<reference evidence="9 10" key="1">
    <citation type="submission" date="2020-02" db="EMBL/GenBank/DDBJ databases">
        <title>Whole-genome analyses of novel actinobacteria.</title>
        <authorList>
            <person name="Sahin N."/>
            <person name="Tatar D."/>
        </authorList>
    </citation>
    <scope>NUCLEOTIDE SEQUENCE [LARGE SCALE GENOMIC DNA]</scope>
    <source>
        <strain evidence="9 10">SB3404</strain>
    </source>
</reference>
<dbReference type="SUPFAM" id="SSF47336">
    <property type="entry name" value="ACP-like"/>
    <property type="match status" value="1"/>
</dbReference>
<evidence type="ECO:0000256" key="5">
    <source>
        <dbReference type="PROSITE-ProRule" id="PRU01363"/>
    </source>
</evidence>
<dbReference type="EMBL" id="JAAKZZ010000154">
    <property type="protein sequence ID" value="NGO69938.1"/>
    <property type="molecule type" value="Genomic_DNA"/>
</dbReference>
<evidence type="ECO:0000256" key="2">
    <source>
        <dbReference type="ARBA" id="ARBA00022553"/>
    </source>
</evidence>
<keyword evidence="3" id="KW-0808">Transferase</keyword>
<dbReference type="RefSeq" id="WP_165299616.1">
    <property type="nucleotide sequence ID" value="NZ_JAAKZZ010000154.1"/>
</dbReference>
<comment type="caution">
    <text evidence="5">Lacks conserved residue(s) required for the propagation of feature annotation.</text>
</comment>
<dbReference type="InterPro" id="IPR050091">
    <property type="entry name" value="PKS_NRPS_Biosynth_Enz"/>
</dbReference>
<dbReference type="InterPro" id="IPR013968">
    <property type="entry name" value="PKS_KR"/>
</dbReference>
<dbReference type="Pfam" id="PF00975">
    <property type="entry name" value="Thioesterase"/>
    <property type="match status" value="1"/>
</dbReference>
<dbReference type="SMART" id="SM00822">
    <property type="entry name" value="PKS_KR"/>
    <property type="match status" value="1"/>
</dbReference>
<dbReference type="SUPFAM" id="SSF53474">
    <property type="entry name" value="alpha/beta-Hydrolases"/>
    <property type="match status" value="1"/>
</dbReference>
<dbReference type="FunFam" id="1.10.1200.10:FF:000007">
    <property type="entry name" value="Probable polyketide synthase pks17"/>
    <property type="match status" value="1"/>
</dbReference>
<dbReference type="InterPro" id="IPR029058">
    <property type="entry name" value="AB_hydrolase_fold"/>
</dbReference>
<dbReference type="Pfam" id="PF00550">
    <property type="entry name" value="PP-binding"/>
    <property type="match status" value="1"/>
</dbReference>
<evidence type="ECO:0000313" key="10">
    <source>
        <dbReference type="Proteomes" id="UP000477722"/>
    </source>
</evidence>
<dbReference type="SMART" id="SM00824">
    <property type="entry name" value="PKS_TE"/>
    <property type="match status" value="1"/>
</dbReference>
<dbReference type="InterPro" id="IPR020806">
    <property type="entry name" value="PKS_PP-bd"/>
</dbReference>